<dbReference type="EMBL" id="DVMJ01000107">
    <property type="protein sequence ID" value="HIU14688.1"/>
    <property type="molecule type" value="Genomic_DNA"/>
</dbReference>
<dbReference type="Proteomes" id="UP000824175">
    <property type="component" value="Unassembled WGS sequence"/>
</dbReference>
<dbReference type="NCBIfam" id="NF002543">
    <property type="entry name" value="PRK02101.1-4"/>
    <property type="match status" value="1"/>
</dbReference>
<dbReference type="Pfam" id="PF03883">
    <property type="entry name" value="H2O2_YaaD"/>
    <property type="match status" value="1"/>
</dbReference>
<organism evidence="2 3">
    <name type="scientific">Candidatus Fimiplasma intestinipullorum</name>
    <dbReference type="NCBI Taxonomy" id="2840825"/>
    <lineage>
        <taxon>Bacteria</taxon>
        <taxon>Bacillati</taxon>
        <taxon>Bacillota</taxon>
        <taxon>Clostridia</taxon>
        <taxon>Eubacteriales</taxon>
        <taxon>Candidatus Fimiplasma</taxon>
    </lineage>
</organism>
<dbReference type="GO" id="GO:0033194">
    <property type="term" value="P:response to hydroperoxide"/>
    <property type="evidence" value="ECO:0007669"/>
    <property type="project" value="TreeGrafter"/>
</dbReference>
<sequence>MQIIISPAKKMNLEKESPYALSQPALLDKTQVLLAYLQSLDVTQLKALLKCNEQIARLNAQRFMTMDLSSGQMQAAILSYDGIQYQYMAPGVFSQEAYAYLASHLWILSGFYGALRPFDGIQAYRLEMQTKLKTPFCQDLYDFWQDTIYQLVTDQEHTILNLASKEYSRVIERYLTPRDCMVRCVFGSLEAGKVREKGVYVKMARGEMVRFLAMEGITDLEGVKQFEGLGFRYSPIHSDEETYVFLREE</sequence>
<reference evidence="2" key="1">
    <citation type="submission" date="2020-10" db="EMBL/GenBank/DDBJ databases">
        <authorList>
            <person name="Gilroy R."/>
        </authorList>
    </citation>
    <scope>NUCLEOTIDE SEQUENCE</scope>
    <source>
        <strain evidence="2">CHK195-11698</strain>
    </source>
</reference>
<dbReference type="GO" id="GO:0005829">
    <property type="term" value="C:cytosol"/>
    <property type="evidence" value="ECO:0007669"/>
    <property type="project" value="TreeGrafter"/>
</dbReference>
<comment type="caution">
    <text evidence="2">The sequence shown here is derived from an EMBL/GenBank/DDBJ whole genome shotgun (WGS) entry which is preliminary data.</text>
</comment>
<dbReference type="PANTHER" id="PTHR30283">
    <property type="entry name" value="PEROXIDE STRESS RESPONSE PROTEIN YAAA"/>
    <property type="match status" value="1"/>
</dbReference>
<dbReference type="AlphaFoldDB" id="A0A9D1HQK3"/>
<dbReference type="PANTHER" id="PTHR30283:SF4">
    <property type="entry name" value="PEROXIDE STRESS RESISTANCE PROTEIN YAAA"/>
    <property type="match status" value="1"/>
</dbReference>
<protein>
    <recommendedName>
        <fullName evidence="1">UPF0246 protein IAD15_11585</fullName>
    </recommendedName>
</protein>
<evidence type="ECO:0000256" key="1">
    <source>
        <dbReference type="HAMAP-Rule" id="MF_00652"/>
    </source>
</evidence>
<proteinExistence type="inferred from homology"/>
<accession>A0A9D1HQK3</accession>
<gene>
    <name evidence="2" type="primary">yaaA</name>
    <name evidence="2" type="ORF">IAD15_11585</name>
</gene>
<comment type="similarity">
    <text evidence="1">Belongs to the UPF0246 family.</text>
</comment>
<evidence type="ECO:0000313" key="2">
    <source>
        <dbReference type="EMBL" id="HIU14688.1"/>
    </source>
</evidence>
<dbReference type="HAMAP" id="MF_00652">
    <property type="entry name" value="UPF0246"/>
    <property type="match status" value="1"/>
</dbReference>
<dbReference type="InterPro" id="IPR005583">
    <property type="entry name" value="YaaA"/>
</dbReference>
<reference evidence="2" key="2">
    <citation type="journal article" date="2021" name="PeerJ">
        <title>Extensive microbial diversity within the chicken gut microbiome revealed by metagenomics and culture.</title>
        <authorList>
            <person name="Gilroy R."/>
            <person name="Ravi A."/>
            <person name="Getino M."/>
            <person name="Pursley I."/>
            <person name="Horton D.L."/>
            <person name="Alikhan N.F."/>
            <person name="Baker D."/>
            <person name="Gharbi K."/>
            <person name="Hall N."/>
            <person name="Watson M."/>
            <person name="Adriaenssens E.M."/>
            <person name="Foster-Nyarko E."/>
            <person name="Jarju S."/>
            <person name="Secka A."/>
            <person name="Antonio M."/>
            <person name="Oren A."/>
            <person name="Chaudhuri R.R."/>
            <person name="La Ragione R."/>
            <person name="Hildebrand F."/>
            <person name="Pallen M.J."/>
        </authorList>
    </citation>
    <scope>NUCLEOTIDE SEQUENCE</scope>
    <source>
        <strain evidence="2">CHK195-11698</strain>
    </source>
</reference>
<evidence type="ECO:0000313" key="3">
    <source>
        <dbReference type="Proteomes" id="UP000824175"/>
    </source>
</evidence>
<name>A0A9D1HQK3_9FIRM</name>